<accession>A0A964UZ34</accession>
<evidence type="ECO:0008006" key="5">
    <source>
        <dbReference type="Google" id="ProtNLM"/>
    </source>
</evidence>
<evidence type="ECO:0000313" key="3">
    <source>
        <dbReference type="EMBL" id="NBN88430.1"/>
    </source>
</evidence>
<dbReference type="NCBIfam" id="TIGR02098">
    <property type="entry name" value="MJ0042_CXXC"/>
    <property type="match status" value="1"/>
</dbReference>
<dbReference type="EMBL" id="RGET01000122">
    <property type="protein sequence ID" value="NBN88430.1"/>
    <property type="molecule type" value="Genomic_DNA"/>
</dbReference>
<protein>
    <recommendedName>
        <fullName evidence="5">Zinc finger/thioredoxin putative domain-containing protein</fullName>
    </recommendedName>
</protein>
<organism evidence="3 4">
    <name type="scientific">Candidatus Fonsibacter lacus</name>
    <dbReference type="NCBI Taxonomy" id="2576439"/>
    <lineage>
        <taxon>Bacteria</taxon>
        <taxon>Pseudomonadati</taxon>
        <taxon>Pseudomonadota</taxon>
        <taxon>Alphaproteobacteria</taxon>
        <taxon>Candidatus Pelagibacterales</taxon>
        <taxon>Candidatus Pelagibacterales incertae sedis</taxon>
        <taxon>Candidatus Fonsibacter</taxon>
    </lineage>
</organism>
<keyword evidence="2" id="KW-0472">Membrane</keyword>
<dbReference type="InterPro" id="IPR011723">
    <property type="entry name" value="Znf/thioredoxin_put"/>
</dbReference>
<evidence type="ECO:0000256" key="2">
    <source>
        <dbReference type="SAM" id="Phobius"/>
    </source>
</evidence>
<evidence type="ECO:0000313" key="4">
    <source>
        <dbReference type="Proteomes" id="UP000713222"/>
    </source>
</evidence>
<evidence type="ECO:0000256" key="1">
    <source>
        <dbReference type="SAM" id="Coils"/>
    </source>
</evidence>
<reference evidence="3" key="1">
    <citation type="submission" date="2018-10" db="EMBL/GenBank/DDBJ databases">
        <title>Iterative Subtractive Binning of Freshwater Chronoseries Metagenomes Recovers Nearly Complete Genomes from over Four Hundred Novel Species.</title>
        <authorList>
            <person name="Rodriguez-R L.M."/>
            <person name="Tsementzi D."/>
            <person name="Luo C."/>
            <person name="Konstantinidis K.T."/>
        </authorList>
    </citation>
    <scope>NUCLEOTIDE SEQUENCE</scope>
    <source>
        <strain evidence="3">WB7_6_001</strain>
    </source>
</reference>
<feature type="coiled-coil region" evidence="1">
    <location>
        <begin position="46"/>
        <end position="73"/>
    </location>
</feature>
<keyword evidence="1" id="KW-0175">Coiled coil</keyword>
<gene>
    <name evidence="3" type="ORF">EBV32_05025</name>
</gene>
<proteinExistence type="predicted"/>
<comment type="caution">
    <text evidence="3">The sequence shown here is derived from an EMBL/GenBank/DDBJ whole genome shotgun (WGS) entry which is preliminary data.</text>
</comment>
<dbReference type="Proteomes" id="UP000713222">
    <property type="component" value="Unassembled WGS sequence"/>
</dbReference>
<feature type="transmembrane region" description="Helical" evidence="2">
    <location>
        <begin position="90"/>
        <end position="109"/>
    </location>
</feature>
<keyword evidence="2" id="KW-1133">Transmembrane helix</keyword>
<sequence length="152" mass="17838">MIIECACKKYKFAVKAEEIGINGRVVQCGVCDQKWFQEPASSEEFKVLKEIQIKEEEEKKEKAKNQKLIKEKSGKNYVPIKYENKSKINYTKIFLTILIISTIGIAISFENREYILSKNPELADFFSLLEEFVEYLKQYYLDIIEAFTPKQK</sequence>
<keyword evidence="2" id="KW-0812">Transmembrane</keyword>
<dbReference type="AlphaFoldDB" id="A0A964UZ34"/>
<name>A0A964UZ34_9PROT</name>